<evidence type="ECO:0000313" key="3">
    <source>
        <dbReference type="EMBL" id="MBD1389574.1"/>
    </source>
</evidence>
<comment type="caution">
    <text evidence="3">The sequence shown here is derived from an EMBL/GenBank/DDBJ whole genome shotgun (WGS) entry which is preliminary data.</text>
</comment>
<dbReference type="GO" id="GO:0016491">
    <property type="term" value="F:oxidoreductase activity"/>
    <property type="evidence" value="ECO:0007669"/>
    <property type="project" value="InterPro"/>
</dbReference>
<keyword evidence="1" id="KW-1133">Transmembrane helix</keyword>
<reference evidence="3" key="1">
    <citation type="submission" date="2020-09" db="EMBL/GenBank/DDBJ databases">
        <title>A novel bacterium of genus Neiella, isolated from South China Sea.</title>
        <authorList>
            <person name="Huang H."/>
            <person name="Mo K."/>
            <person name="Hu Y."/>
        </authorList>
    </citation>
    <scope>NUCLEOTIDE SEQUENCE</scope>
    <source>
        <strain evidence="3">HB171785</strain>
    </source>
</reference>
<keyword evidence="4" id="KW-1185">Reference proteome</keyword>
<keyword evidence="1" id="KW-0812">Transmembrane</keyword>
<dbReference type="EMBL" id="JACXAF010000010">
    <property type="protein sequence ID" value="MBD1389574.1"/>
    <property type="molecule type" value="Genomic_DNA"/>
</dbReference>
<evidence type="ECO:0000259" key="2">
    <source>
        <dbReference type="PROSITE" id="PS51352"/>
    </source>
</evidence>
<sequence length="168" mass="18761">MKKLIETLGSIAIVLVIFIAIQWYREQPMLALGHQLSASGPLPLLTDEGVTLARSPFHANERQKLLYFFAPWCGVCRISMPAVDALAEAHPDVDIVAIALSYQDDAEVRQFISELGLSLPVYLGNQNIQSQFQITVYPSYYLVSEQLRIIERGVGYSTQMGLSLMLDE</sequence>
<dbReference type="Pfam" id="PF08534">
    <property type="entry name" value="Redoxin"/>
    <property type="match status" value="1"/>
</dbReference>
<dbReference type="InterPro" id="IPR050553">
    <property type="entry name" value="Thioredoxin_ResA/DsbE_sf"/>
</dbReference>
<dbReference type="InterPro" id="IPR013740">
    <property type="entry name" value="Redoxin"/>
</dbReference>
<dbReference type="InterPro" id="IPR036249">
    <property type="entry name" value="Thioredoxin-like_sf"/>
</dbReference>
<dbReference type="PROSITE" id="PS51352">
    <property type="entry name" value="THIOREDOXIN_2"/>
    <property type="match status" value="1"/>
</dbReference>
<dbReference type="InterPro" id="IPR013766">
    <property type="entry name" value="Thioredoxin_domain"/>
</dbReference>
<organism evidence="3 4">
    <name type="scientific">Neiella litorisoli</name>
    <dbReference type="NCBI Taxonomy" id="2771431"/>
    <lineage>
        <taxon>Bacteria</taxon>
        <taxon>Pseudomonadati</taxon>
        <taxon>Pseudomonadota</taxon>
        <taxon>Gammaproteobacteria</taxon>
        <taxon>Alteromonadales</taxon>
        <taxon>Echinimonadaceae</taxon>
        <taxon>Neiella</taxon>
    </lineage>
</organism>
<feature type="domain" description="Thioredoxin" evidence="2">
    <location>
        <begin position="36"/>
        <end position="155"/>
    </location>
</feature>
<dbReference type="SUPFAM" id="SSF52833">
    <property type="entry name" value="Thioredoxin-like"/>
    <property type="match status" value="1"/>
</dbReference>
<dbReference type="AlphaFoldDB" id="A0A8J6QGL6"/>
<accession>A0A8J6QGL6</accession>
<name>A0A8J6QGL6_9GAMM</name>
<dbReference type="PANTHER" id="PTHR42852">
    <property type="entry name" value="THIOL:DISULFIDE INTERCHANGE PROTEIN DSBE"/>
    <property type="match status" value="1"/>
</dbReference>
<keyword evidence="1" id="KW-0472">Membrane</keyword>
<dbReference type="CDD" id="cd02966">
    <property type="entry name" value="TlpA_like_family"/>
    <property type="match status" value="1"/>
</dbReference>
<protein>
    <submittedName>
        <fullName evidence="3">TlpA family protein disulfide reductase</fullName>
    </submittedName>
</protein>
<feature type="transmembrane region" description="Helical" evidence="1">
    <location>
        <begin position="7"/>
        <end position="24"/>
    </location>
</feature>
<dbReference type="RefSeq" id="WP_191144683.1">
    <property type="nucleotide sequence ID" value="NZ_JACXAF010000010.1"/>
</dbReference>
<gene>
    <name evidence="3" type="ORF">IC617_09045</name>
</gene>
<evidence type="ECO:0000313" key="4">
    <source>
        <dbReference type="Proteomes" id="UP000638014"/>
    </source>
</evidence>
<dbReference type="Proteomes" id="UP000638014">
    <property type="component" value="Unassembled WGS sequence"/>
</dbReference>
<proteinExistence type="predicted"/>
<dbReference type="PANTHER" id="PTHR42852:SF17">
    <property type="entry name" value="THIOREDOXIN-LIKE PROTEIN HI_1115"/>
    <property type="match status" value="1"/>
</dbReference>
<evidence type="ECO:0000256" key="1">
    <source>
        <dbReference type="SAM" id="Phobius"/>
    </source>
</evidence>
<dbReference type="Gene3D" id="3.40.30.10">
    <property type="entry name" value="Glutaredoxin"/>
    <property type="match status" value="1"/>
</dbReference>